<protein>
    <submittedName>
        <fullName evidence="1">Uncharacterized protein</fullName>
    </submittedName>
</protein>
<name>A0A4Y1R8A5_PRUDU</name>
<reference evidence="1" key="1">
    <citation type="journal article" date="2019" name="Science">
        <title>Mutation of a bHLH transcription factor allowed almond domestication.</title>
        <authorList>
            <person name="Sanchez-Perez R."/>
            <person name="Pavan S."/>
            <person name="Mazzeo R."/>
            <person name="Moldovan C."/>
            <person name="Aiese Cigliano R."/>
            <person name="Del Cueto J."/>
            <person name="Ricciardi F."/>
            <person name="Lotti C."/>
            <person name="Ricciardi L."/>
            <person name="Dicenta F."/>
            <person name="Lopez-Marques R.L."/>
            <person name="Lindberg Moller B."/>
        </authorList>
    </citation>
    <scope>NUCLEOTIDE SEQUENCE</scope>
</reference>
<gene>
    <name evidence="1" type="ORF">Prudu_010317</name>
</gene>
<dbReference type="AlphaFoldDB" id="A0A4Y1R8A5"/>
<sequence>EDPQSAHPSFSLQVINFTTSKDETLVFWPCVFRHECRTEVDDGGGLIKLKGEDYKQRCQHMKSERSTGESSTTTDYLFIWKESLSLSLHTIKLLVLYPHKSFKLVESIEYALLENDEAKAVPT</sequence>
<evidence type="ECO:0000313" key="1">
    <source>
        <dbReference type="EMBL" id="BBH00352.1"/>
    </source>
</evidence>
<organism evidence="1">
    <name type="scientific">Prunus dulcis</name>
    <name type="common">Almond</name>
    <name type="synonym">Amygdalus dulcis</name>
    <dbReference type="NCBI Taxonomy" id="3755"/>
    <lineage>
        <taxon>Eukaryota</taxon>
        <taxon>Viridiplantae</taxon>
        <taxon>Streptophyta</taxon>
        <taxon>Embryophyta</taxon>
        <taxon>Tracheophyta</taxon>
        <taxon>Spermatophyta</taxon>
        <taxon>Magnoliopsida</taxon>
        <taxon>eudicotyledons</taxon>
        <taxon>Gunneridae</taxon>
        <taxon>Pentapetalae</taxon>
        <taxon>rosids</taxon>
        <taxon>fabids</taxon>
        <taxon>Rosales</taxon>
        <taxon>Rosaceae</taxon>
        <taxon>Amygdaloideae</taxon>
        <taxon>Amygdaleae</taxon>
        <taxon>Prunus</taxon>
    </lineage>
</organism>
<feature type="non-terminal residue" evidence="1">
    <location>
        <position position="1"/>
    </location>
</feature>
<dbReference type="EMBL" id="AP019299">
    <property type="protein sequence ID" value="BBH00352.1"/>
    <property type="molecule type" value="Genomic_DNA"/>
</dbReference>
<accession>A0A4Y1R8A5</accession>
<proteinExistence type="predicted"/>